<evidence type="ECO:0000256" key="6">
    <source>
        <dbReference type="ARBA" id="ARBA00022519"/>
    </source>
</evidence>
<evidence type="ECO:0000256" key="3">
    <source>
        <dbReference type="ARBA" id="ARBA00021563"/>
    </source>
</evidence>
<comment type="caution">
    <text evidence="11">The sequence shown here is derived from an EMBL/GenBank/DDBJ whole genome shotgun (WGS) entry which is preliminary data.</text>
</comment>
<keyword evidence="6" id="KW-0997">Cell inner membrane</keyword>
<reference evidence="11 12" key="1">
    <citation type="submission" date="2019-07" db="EMBL/GenBank/DDBJ databases">
        <title>Genomes of sea-ice associated Colwellia species.</title>
        <authorList>
            <person name="Bowman J.P."/>
        </authorList>
    </citation>
    <scope>NUCLEOTIDE SEQUENCE [LARGE SCALE GENOMIC DNA]</scope>
    <source>
        <strain evidence="11 12">ACAM 459</strain>
    </source>
</reference>
<evidence type="ECO:0000256" key="7">
    <source>
        <dbReference type="ARBA" id="ARBA00022692"/>
    </source>
</evidence>
<keyword evidence="4" id="KW-0813">Transport</keyword>
<evidence type="ECO:0000256" key="1">
    <source>
        <dbReference type="ARBA" id="ARBA00004533"/>
    </source>
</evidence>
<evidence type="ECO:0000256" key="10">
    <source>
        <dbReference type="ARBA" id="ARBA00030772"/>
    </source>
</evidence>
<proteinExistence type="inferred from homology"/>
<evidence type="ECO:0000256" key="8">
    <source>
        <dbReference type="ARBA" id="ARBA00022927"/>
    </source>
</evidence>
<keyword evidence="8" id="KW-0653">Protein transport</keyword>
<dbReference type="RefSeq" id="WP_146783513.1">
    <property type="nucleotide sequence ID" value="NZ_VOLT01000002.1"/>
</dbReference>
<keyword evidence="9" id="KW-0472">Membrane</keyword>
<organism evidence="11 12">
    <name type="scientific">Colwellia demingiae</name>
    <dbReference type="NCBI Taxonomy" id="89401"/>
    <lineage>
        <taxon>Bacteria</taxon>
        <taxon>Pseudomonadati</taxon>
        <taxon>Pseudomonadota</taxon>
        <taxon>Gammaproteobacteria</taxon>
        <taxon>Alteromonadales</taxon>
        <taxon>Colwelliaceae</taxon>
        <taxon>Colwellia</taxon>
    </lineage>
</organism>
<evidence type="ECO:0000313" key="12">
    <source>
        <dbReference type="Proteomes" id="UP000321822"/>
    </source>
</evidence>
<accession>A0A5C6QPN1</accession>
<name>A0A5C6QPN1_9GAMM</name>
<dbReference type="Proteomes" id="UP000321822">
    <property type="component" value="Unassembled WGS sequence"/>
</dbReference>
<dbReference type="GO" id="GO:0015627">
    <property type="term" value="C:type II protein secretion system complex"/>
    <property type="evidence" value="ECO:0007669"/>
    <property type="project" value="InterPro"/>
</dbReference>
<dbReference type="EMBL" id="VOLT01000002">
    <property type="protein sequence ID" value="TWX70693.1"/>
    <property type="molecule type" value="Genomic_DNA"/>
</dbReference>
<evidence type="ECO:0000256" key="9">
    <source>
        <dbReference type="ARBA" id="ARBA00023136"/>
    </source>
</evidence>
<evidence type="ECO:0000256" key="2">
    <source>
        <dbReference type="ARBA" id="ARBA00007208"/>
    </source>
</evidence>
<sequence length="251" mass="27051">MKKWFAFTAIFLSSYIAFLVANTPLALVINNIQLPKNIVLQGVSGSIWQGEVVRVTINNNTIEKVKTTVSFWSLFSLSPSIQVTFGDAMLSGPEGKLNLNVSSEQFALTEVELFISANDIAKQLPLPIPLSAQGNVELFLSEVIIVTGNQLSCSKAEGDVSWSRAGVVALEQNIKLGKFAAEISCDAGNLLAKVSPKNNLGLSFDGVLALATQKVSGKGYLKPGAKFPSQLRSALSFLGRPDNQGRYLLRF</sequence>
<comment type="subcellular location">
    <subcellularLocation>
        <location evidence="1">Cell inner membrane</location>
    </subcellularLocation>
</comment>
<dbReference type="InterPro" id="IPR022792">
    <property type="entry name" value="T2SS_protein-GspN"/>
</dbReference>
<evidence type="ECO:0000256" key="5">
    <source>
        <dbReference type="ARBA" id="ARBA00022475"/>
    </source>
</evidence>
<dbReference type="GO" id="GO:0005886">
    <property type="term" value="C:plasma membrane"/>
    <property type="evidence" value="ECO:0007669"/>
    <property type="project" value="UniProtKB-SubCell"/>
</dbReference>
<comment type="similarity">
    <text evidence="2">Belongs to the GSP N family.</text>
</comment>
<dbReference type="AlphaFoldDB" id="A0A5C6QPN1"/>
<gene>
    <name evidence="11" type="ORF">ESZ36_03240</name>
</gene>
<keyword evidence="12" id="KW-1185">Reference proteome</keyword>
<dbReference type="OrthoDB" id="6118198at2"/>
<keyword evidence="7" id="KW-0812">Transmembrane</keyword>
<evidence type="ECO:0000256" key="4">
    <source>
        <dbReference type="ARBA" id="ARBA00022448"/>
    </source>
</evidence>
<keyword evidence="5" id="KW-1003">Cell membrane</keyword>
<dbReference type="GO" id="GO:0015628">
    <property type="term" value="P:protein secretion by the type II secretion system"/>
    <property type="evidence" value="ECO:0007669"/>
    <property type="project" value="InterPro"/>
</dbReference>
<evidence type="ECO:0000313" key="11">
    <source>
        <dbReference type="EMBL" id="TWX70693.1"/>
    </source>
</evidence>
<dbReference type="Pfam" id="PF01203">
    <property type="entry name" value="T2SSN"/>
    <property type="match status" value="1"/>
</dbReference>
<protein>
    <recommendedName>
        <fullName evidence="3">Type II secretion system protein N</fullName>
    </recommendedName>
    <alternativeName>
        <fullName evidence="10">General secretion pathway protein N</fullName>
    </alternativeName>
</protein>